<protein>
    <submittedName>
        <fullName evidence="2">Suppressor of fused domain protein</fullName>
    </submittedName>
</protein>
<gene>
    <name evidence="2" type="ORF">FC748_03120</name>
</gene>
<organism evidence="2 3">
    <name type="scientific">Lysinibacillus tabacifolii</name>
    <dbReference type="NCBI Taxonomy" id="1173107"/>
    <lineage>
        <taxon>Bacteria</taxon>
        <taxon>Bacillati</taxon>
        <taxon>Bacillota</taxon>
        <taxon>Bacilli</taxon>
        <taxon>Bacillales</taxon>
        <taxon>Bacillaceae</taxon>
        <taxon>Lysinibacillus</taxon>
    </lineage>
</organism>
<dbReference type="InterPro" id="IPR020941">
    <property type="entry name" value="SUFU-like_domain"/>
</dbReference>
<sequence>MGKINNLDENNEFYQHIKKYIGEPSLINLETVSDMNINLITFKANAERDYHTLITYGMSLNSANVPLEENEWGHTELMMYLPKSWPVMKEQIMEFNDYWPFGWLRKLGKFTHERNTWFCYGDTIPNGDPPESISDNTNFCCMLLLPPIREDEHFFELKISEEKSVRFLVVMPIYKEEMEYHLSNGFGALLEKFDQFNINDIIDINRINTCKILAE</sequence>
<comment type="caution">
    <text evidence="2">The sequence shown here is derived from an EMBL/GenBank/DDBJ whole genome shotgun (WGS) entry which is preliminary data.</text>
</comment>
<evidence type="ECO:0000259" key="1">
    <source>
        <dbReference type="Pfam" id="PF05076"/>
    </source>
</evidence>
<dbReference type="Proteomes" id="UP000308330">
    <property type="component" value="Unassembled WGS sequence"/>
</dbReference>
<dbReference type="RefSeq" id="WP_108029748.1">
    <property type="nucleotide sequence ID" value="NZ_PYUE01000002.1"/>
</dbReference>
<name>A0ABY2T2H7_9BACI</name>
<evidence type="ECO:0000313" key="3">
    <source>
        <dbReference type="Proteomes" id="UP000308330"/>
    </source>
</evidence>
<dbReference type="Pfam" id="PF05076">
    <property type="entry name" value="SUFU"/>
    <property type="match status" value="1"/>
</dbReference>
<accession>A0ABY2T2H7</accession>
<dbReference type="EMBL" id="SZPT01000001">
    <property type="protein sequence ID" value="TKI50226.1"/>
    <property type="molecule type" value="Genomic_DNA"/>
</dbReference>
<keyword evidence="3" id="KW-1185">Reference proteome</keyword>
<reference evidence="2 3" key="1">
    <citation type="submission" date="2019-04" db="EMBL/GenBank/DDBJ databases">
        <title>Lysinibacillus genome sequencing.</title>
        <authorList>
            <person name="Dunlap C."/>
        </authorList>
    </citation>
    <scope>NUCLEOTIDE SEQUENCE [LARGE SCALE GENOMIC DNA]</scope>
    <source>
        <strain evidence="2 3">KCTC 33042</strain>
    </source>
</reference>
<feature type="domain" description="Suppressor of fused-like" evidence="1">
    <location>
        <begin position="36"/>
        <end position="206"/>
    </location>
</feature>
<proteinExistence type="predicted"/>
<evidence type="ECO:0000313" key="2">
    <source>
        <dbReference type="EMBL" id="TKI50226.1"/>
    </source>
</evidence>